<gene>
    <name evidence="3" type="ORF">FJR48_06635</name>
</gene>
<evidence type="ECO:0000313" key="4">
    <source>
        <dbReference type="Proteomes" id="UP000326944"/>
    </source>
</evidence>
<feature type="domain" description="Flavinylation-associated cytochrome" evidence="2">
    <location>
        <begin position="4"/>
        <end position="70"/>
    </location>
</feature>
<dbReference type="RefSeq" id="WP_152307363.1">
    <property type="nucleotide sequence ID" value="NZ_CP043617.1"/>
</dbReference>
<dbReference type="Pfam" id="PF14358">
    <property type="entry name" value="DUF4405"/>
    <property type="match status" value="1"/>
</dbReference>
<feature type="transmembrane region" description="Helical" evidence="1">
    <location>
        <begin position="91"/>
        <end position="109"/>
    </location>
</feature>
<dbReference type="KEGG" id="sulg:FJR48_06635"/>
<dbReference type="InterPro" id="IPR025517">
    <property type="entry name" value="DUF4405"/>
</dbReference>
<feature type="transmembrane region" description="Helical" evidence="1">
    <location>
        <begin position="50"/>
        <end position="70"/>
    </location>
</feature>
<dbReference type="OrthoDB" id="9793491at2"/>
<dbReference type="AlphaFoldDB" id="A0A5P8P1B5"/>
<reference evidence="3 4" key="1">
    <citation type="submission" date="2019-09" db="EMBL/GenBank/DDBJ databases">
        <title>Sulfurimonas gotlandica sp. nov., a chemoautotrophic and psychrotolerant epsilonproteobacterium isolated from a pelagic redoxcline, and an emended description of the genus Sulfurimonas.</title>
        <authorList>
            <person name="Wang S."/>
            <person name="Jiang L."/>
            <person name="Shao S."/>
        </authorList>
    </citation>
    <scope>NUCLEOTIDE SEQUENCE [LARGE SCALE GENOMIC DNA]</scope>
    <source>
        <strain evidence="3 4">GYSZ_1</strain>
    </source>
</reference>
<evidence type="ECO:0000313" key="3">
    <source>
        <dbReference type="EMBL" id="QFR49420.1"/>
    </source>
</evidence>
<keyword evidence="1" id="KW-1133">Transmembrane helix</keyword>
<keyword evidence="1" id="KW-0472">Membrane</keyword>
<keyword evidence="4" id="KW-1185">Reference proteome</keyword>
<name>A0A5P8P1B5_9BACT</name>
<sequence length="266" mass="30639">MKKITSLSLAFSFLIMSYTGVILYIVPQGKIAYWSDWHLLGLSKTQYGDIHSTSMFTMLFFAFLHIYYNWKPLISYIKDKSKNISFTKKELLIAFGINIFFVLGTLYMFEPIKSLIDFQNGIKDYWAKEYGEPPYGHAEESRLSFIAKRQNIDLEQAKKNLSSKGISFQEDDTLLDIARSNSIAPSEVYKIMQPKSNNMQKPEGIPTSLGRRTLQELHDMGKIDLTNSIKILKSRSLDANPNDRIKQIADELGLRPIDVYQLIKLR</sequence>
<dbReference type="Proteomes" id="UP000326944">
    <property type="component" value="Chromosome"/>
</dbReference>
<accession>A0A5P8P1B5</accession>
<protein>
    <submittedName>
        <fullName evidence="3">DUF4405 domain-containing protein</fullName>
    </submittedName>
</protein>
<proteinExistence type="predicted"/>
<keyword evidence="1" id="KW-0812">Transmembrane</keyword>
<dbReference type="EMBL" id="CP043617">
    <property type="protein sequence ID" value="QFR49420.1"/>
    <property type="molecule type" value="Genomic_DNA"/>
</dbReference>
<organism evidence="3 4">
    <name type="scientific">Sulfurimonas lithotrophica</name>
    <dbReference type="NCBI Taxonomy" id="2590022"/>
    <lineage>
        <taxon>Bacteria</taxon>
        <taxon>Pseudomonadati</taxon>
        <taxon>Campylobacterota</taxon>
        <taxon>Epsilonproteobacteria</taxon>
        <taxon>Campylobacterales</taxon>
        <taxon>Sulfurimonadaceae</taxon>
        <taxon>Sulfurimonas</taxon>
    </lineage>
</organism>
<feature type="transmembrane region" description="Helical" evidence="1">
    <location>
        <begin position="7"/>
        <end position="26"/>
    </location>
</feature>
<evidence type="ECO:0000256" key="1">
    <source>
        <dbReference type="SAM" id="Phobius"/>
    </source>
</evidence>
<evidence type="ECO:0000259" key="2">
    <source>
        <dbReference type="Pfam" id="PF14358"/>
    </source>
</evidence>